<gene>
    <name evidence="7" type="ORF">QWY28_11700</name>
</gene>
<dbReference type="InterPro" id="IPR007554">
    <property type="entry name" value="Glycerophosphate_synth"/>
</dbReference>
<dbReference type="InterPro" id="IPR043148">
    <property type="entry name" value="TagF_C"/>
</dbReference>
<evidence type="ECO:0000256" key="6">
    <source>
        <dbReference type="ARBA" id="ARBA00023136"/>
    </source>
</evidence>
<comment type="subcellular location">
    <subcellularLocation>
        <location evidence="1">Cell membrane</location>
        <topology evidence="1">Peripheral membrane protein</topology>
    </subcellularLocation>
</comment>
<name>A0ABT8FG00_9ACTN</name>
<proteinExistence type="inferred from homology"/>
<dbReference type="PANTHER" id="PTHR37316">
    <property type="entry name" value="TEICHOIC ACID GLYCEROL-PHOSPHATE PRIMASE"/>
    <property type="match status" value="1"/>
</dbReference>
<evidence type="ECO:0000256" key="5">
    <source>
        <dbReference type="ARBA" id="ARBA00022944"/>
    </source>
</evidence>
<dbReference type="Gene3D" id="3.40.50.12580">
    <property type="match status" value="1"/>
</dbReference>
<reference evidence="7" key="1">
    <citation type="submission" date="2023-06" db="EMBL/GenBank/DDBJ databases">
        <title>Draft genome sequence of Nocardioides sp. SOB77.</title>
        <authorList>
            <person name="Zhang G."/>
        </authorList>
    </citation>
    <scope>NUCLEOTIDE SEQUENCE</scope>
    <source>
        <strain evidence="7">SOB77</strain>
    </source>
</reference>
<evidence type="ECO:0000256" key="3">
    <source>
        <dbReference type="ARBA" id="ARBA00022475"/>
    </source>
</evidence>
<dbReference type="InterPro" id="IPR051612">
    <property type="entry name" value="Teichoic_Acid_Biosynth"/>
</dbReference>
<evidence type="ECO:0000256" key="4">
    <source>
        <dbReference type="ARBA" id="ARBA00022679"/>
    </source>
</evidence>
<evidence type="ECO:0000313" key="7">
    <source>
        <dbReference type="EMBL" id="MDN4173613.1"/>
    </source>
</evidence>
<dbReference type="EMBL" id="JAUHJQ010000004">
    <property type="protein sequence ID" value="MDN4173613.1"/>
    <property type="molecule type" value="Genomic_DNA"/>
</dbReference>
<dbReference type="Gene3D" id="3.40.50.11820">
    <property type="match status" value="1"/>
</dbReference>
<keyword evidence="4" id="KW-0808">Transferase</keyword>
<comment type="caution">
    <text evidence="7">The sequence shown here is derived from an EMBL/GenBank/DDBJ whole genome shotgun (WGS) entry which is preliminary data.</text>
</comment>
<accession>A0ABT8FG00</accession>
<dbReference type="InterPro" id="IPR043149">
    <property type="entry name" value="TagF_N"/>
</dbReference>
<sequence length="379" mass="41061">MPPIRARLVRAKGRVVRALDRVVPAAATAVVHSSPDLDDSVVALLREAPADVPVTVLCRDPRAVARRADALGLPRPRAVPHQSARGWWAYLRSTVAVSTHGLHGCLPRPGRKSTVGLWHGELGKAIGAFAGEGPRHFDWVPVSSPLSRSLRSAEFVLDPALIHVVGSPRQRLLAPGPDRAAAPLPPGRHVVWVPTYRTSVTGAIRTDGDPEALRSELPLDDPRLDALLTRHDATLWFRPHPAADQALPPTGPRVRRATNADLADLGLTFYELLGRADCFVTDYSSVWVDFLLLDRPMVAFCPDLAAFRSGRGLAVEPHEAWFPGPVVTTAAALLDRLDAALADPRTGAEVREHRRAVLHTATADPVAAVWDRVRSEVGR</sequence>
<dbReference type="RefSeq" id="WP_300952731.1">
    <property type="nucleotide sequence ID" value="NZ_JAUHJQ010000004.1"/>
</dbReference>
<dbReference type="SUPFAM" id="SSF53756">
    <property type="entry name" value="UDP-Glycosyltransferase/glycogen phosphorylase"/>
    <property type="match status" value="1"/>
</dbReference>
<keyword evidence="5" id="KW-0777">Teichoic acid biosynthesis</keyword>
<keyword evidence="8" id="KW-1185">Reference proteome</keyword>
<dbReference type="Proteomes" id="UP001168620">
    <property type="component" value="Unassembled WGS sequence"/>
</dbReference>
<evidence type="ECO:0000256" key="2">
    <source>
        <dbReference type="ARBA" id="ARBA00010488"/>
    </source>
</evidence>
<dbReference type="Pfam" id="PF04464">
    <property type="entry name" value="Glyphos_transf"/>
    <property type="match status" value="1"/>
</dbReference>
<comment type="similarity">
    <text evidence="2">Belongs to the CDP-glycerol glycerophosphotransferase family.</text>
</comment>
<evidence type="ECO:0000256" key="1">
    <source>
        <dbReference type="ARBA" id="ARBA00004202"/>
    </source>
</evidence>
<protein>
    <submittedName>
        <fullName evidence="7">CDP-glycerol glycerophosphotransferase family protein</fullName>
    </submittedName>
</protein>
<evidence type="ECO:0000313" key="8">
    <source>
        <dbReference type="Proteomes" id="UP001168620"/>
    </source>
</evidence>
<organism evidence="7 8">
    <name type="scientific">Nocardioides oceani</name>
    <dbReference type="NCBI Taxonomy" id="3058369"/>
    <lineage>
        <taxon>Bacteria</taxon>
        <taxon>Bacillati</taxon>
        <taxon>Actinomycetota</taxon>
        <taxon>Actinomycetes</taxon>
        <taxon>Propionibacteriales</taxon>
        <taxon>Nocardioidaceae</taxon>
        <taxon>Nocardioides</taxon>
    </lineage>
</organism>
<dbReference type="PANTHER" id="PTHR37316:SF3">
    <property type="entry name" value="TEICHOIC ACID GLYCEROL-PHOSPHATE TRANSFERASE"/>
    <property type="match status" value="1"/>
</dbReference>
<keyword evidence="6" id="KW-0472">Membrane</keyword>
<keyword evidence="3" id="KW-1003">Cell membrane</keyword>